<dbReference type="EMBL" id="VBUT01000004">
    <property type="protein sequence ID" value="TLF78831.1"/>
    <property type="molecule type" value="Genomic_DNA"/>
</dbReference>
<name>A0A5R8NTA9_9NOCA</name>
<evidence type="ECO:0000259" key="1">
    <source>
        <dbReference type="Pfam" id="PF10708"/>
    </source>
</evidence>
<comment type="caution">
    <text evidence="2">The sequence shown here is derived from an EMBL/GenBank/DDBJ whole genome shotgun (WGS) entry which is preliminary data.</text>
</comment>
<organism evidence="2 3">
    <name type="scientific">Nocardia cyriacigeorgica</name>
    <dbReference type="NCBI Taxonomy" id="135487"/>
    <lineage>
        <taxon>Bacteria</taxon>
        <taxon>Bacillati</taxon>
        <taxon>Actinomycetota</taxon>
        <taxon>Actinomycetes</taxon>
        <taxon>Mycobacteriales</taxon>
        <taxon>Nocardiaceae</taxon>
        <taxon>Nocardia</taxon>
    </lineage>
</organism>
<evidence type="ECO:0000313" key="2">
    <source>
        <dbReference type="EMBL" id="TLF78831.1"/>
    </source>
</evidence>
<sequence length="48" mass="5354">MQGGLYRCGARASGTATQAPGWYADQANPGLLRWFDGRQWTAQTRPRQ</sequence>
<proteinExistence type="predicted"/>
<dbReference type="Proteomes" id="UP000306378">
    <property type="component" value="Unassembled WGS sequence"/>
</dbReference>
<protein>
    <submittedName>
        <fullName evidence="2">DUF2510 domain-containing protein</fullName>
    </submittedName>
</protein>
<dbReference type="Pfam" id="PF10708">
    <property type="entry name" value="DUF2510"/>
    <property type="match status" value="1"/>
</dbReference>
<dbReference type="AlphaFoldDB" id="A0A5R8NTA9"/>
<dbReference type="InterPro" id="IPR018929">
    <property type="entry name" value="DUF2510"/>
</dbReference>
<feature type="domain" description="DUF2510" evidence="1">
    <location>
        <begin position="20"/>
        <end position="47"/>
    </location>
</feature>
<evidence type="ECO:0000313" key="3">
    <source>
        <dbReference type="Proteomes" id="UP000306378"/>
    </source>
</evidence>
<accession>A0A5R8NTA9</accession>
<gene>
    <name evidence="2" type="ORF">FEK34_13125</name>
</gene>
<reference evidence="2 3" key="1">
    <citation type="submission" date="2019-05" db="EMBL/GenBank/DDBJ databases">
        <title>Genomes sequences of two Nocardia cyriacigeorgica environmental isolates, type strains Nocardia asteroides ATCC 19247 and Nocardia cyriacigeorgica DSM 44484.</title>
        <authorList>
            <person name="Vautrin F."/>
            <person name="Bergeron E."/>
            <person name="Dubost A."/>
            <person name="Abrouk D."/>
            <person name="Rodriguez Nava V."/>
            <person name="Pujic P."/>
        </authorList>
    </citation>
    <scope>NUCLEOTIDE SEQUENCE [LARGE SCALE GENOMIC DNA]</scope>
    <source>
        <strain evidence="2 3">EML 446</strain>
    </source>
</reference>